<evidence type="ECO:0000313" key="2">
    <source>
        <dbReference type="Proteomes" id="UP000054284"/>
    </source>
</evidence>
<comment type="caution">
    <text evidence="1">The sequence shown here is derived from an EMBL/GenBank/DDBJ whole genome shotgun (WGS) entry which is preliminary data.</text>
</comment>
<dbReference type="Proteomes" id="UP000054284">
    <property type="component" value="Unassembled WGS sequence"/>
</dbReference>
<organism evidence="1 2">
    <name type="scientific">Candidatus Aramenus sulfurataquae</name>
    <dbReference type="NCBI Taxonomy" id="1326980"/>
    <lineage>
        <taxon>Archaea</taxon>
        <taxon>Thermoproteota</taxon>
        <taxon>Thermoprotei</taxon>
        <taxon>Sulfolobales</taxon>
        <taxon>Sulfolobaceae</taxon>
        <taxon>Candidatus Aramenus</taxon>
    </lineage>
</organism>
<evidence type="ECO:0000313" key="1">
    <source>
        <dbReference type="EMBL" id="EWG07988.1"/>
    </source>
</evidence>
<gene>
    <name evidence="1" type="ORF">ASUL_03054</name>
</gene>
<accession>W7KPF8</accession>
<name>W7KPF8_9CREN</name>
<dbReference type="AlphaFoldDB" id="W7KPF8"/>
<proteinExistence type="predicted"/>
<sequence>MIKFAEYVKHSLTEPLLLVYLYKKVEDGKVVAAFRIQMYRNMAFVVYEDDKLKGGEVVDVMTGSVESVVKAIEKYYEKDVDDLVIYGEENYVN</sequence>
<reference evidence="1 2" key="1">
    <citation type="journal article" date="2014" name="Genome Announc.">
        <title>Draft Genome Sequence of the Sulfolobales Archaeon AZ1, Obtained through Metagenomic Analysis of a Mexican Hot Spring.</title>
        <authorList>
            <person name="Servin-Garciduenas L.E."/>
            <person name="Martinez-Romero E."/>
        </authorList>
    </citation>
    <scope>NUCLEOTIDE SEQUENCE [LARGE SCALE GENOMIC DNA]</scope>
    <source>
        <strain evidence="1">AZ1-illumnia</strain>
    </source>
</reference>
<feature type="non-terminal residue" evidence="1">
    <location>
        <position position="93"/>
    </location>
</feature>
<protein>
    <submittedName>
        <fullName evidence="1">Uncharacterized protein</fullName>
    </submittedName>
</protein>
<dbReference type="EMBL" id="ASRH01000002">
    <property type="protein sequence ID" value="EWG07988.1"/>
    <property type="molecule type" value="Genomic_DNA"/>
</dbReference>
<keyword evidence="2" id="KW-1185">Reference proteome</keyword>